<dbReference type="Proteomes" id="UP000256629">
    <property type="component" value="Unassembled WGS sequence"/>
</dbReference>
<name>A0A3D9H862_9FLAO</name>
<evidence type="ECO:0000313" key="2">
    <source>
        <dbReference type="Proteomes" id="UP000256629"/>
    </source>
</evidence>
<dbReference type="RefSeq" id="WP_116524902.1">
    <property type="nucleotide sequence ID" value="NZ_QRDX01000008.1"/>
</dbReference>
<proteinExistence type="predicted"/>
<keyword evidence="2" id="KW-1185">Reference proteome</keyword>
<protein>
    <submittedName>
        <fullName evidence="1">Uncharacterized protein</fullName>
    </submittedName>
</protein>
<gene>
    <name evidence="1" type="ORF">DFQ02_10856</name>
</gene>
<sequence>MKIKLIIPLFFFVTLLFSQNKTKDFEQIPEQLIGTWEINLPGEGEIPSQIFRWIFNKITNNKGESEFHWLFKRQEDLKYITVGVFVSDFFVEDNTFKTSLKKVGSMQKELMKMEFYDEVKWHYPGDELFAKSPQNGFYIFEVNEGELMLKEGNNGEVQKYSKVE</sequence>
<reference evidence="1 2" key="1">
    <citation type="submission" date="2018-07" db="EMBL/GenBank/DDBJ databases">
        <title>Genomic Encyclopedia of Type Strains, Phase III (KMG-III): the genomes of soil and plant-associated and newly described type strains.</title>
        <authorList>
            <person name="Whitman W."/>
        </authorList>
    </citation>
    <scope>NUCLEOTIDE SEQUENCE [LARGE SCALE GENOMIC DNA]</scope>
    <source>
        <strain evidence="1 2">CECT 8487</strain>
    </source>
</reference>
<dbReference type="AlphaFoldDB" id="A0A3D9H862"/>
<organism evidence="1 2">
    <name type="scientific">Seonamhaeicola aphaedonensis</name>
    <dbReference type="NCBI Taxonomy" id="1461338"/>
    <lineage>
        <taxon>Bacteria</taxon>
        <taxon>Pseudomonadati</taxon>
        <taxon>Bacteroidota</taxon>
        <taxon>Flavobacteriia</taxon>
        <taxon>Flavobacteriales</taxon>
        <taxon>Flavobacteriaceae</taxon>
    </lineage>
</organism>
<evidence type="ECO:0000313" key="1">
    <source>
        <dbReference type="EMBL" id="RED45678.1"/>
    </source>
</evidence>
<dbReference type="OrthoDB" id="1242975at2"/>
<accession>A0A3D9H862</accession>
<dbReference type="EMBL" id="QRDX01000008">
    <property type="protein sequence ID" value="RED45678.1"/>
    <property type="molecule type" value="Genomic_DNA"/>
</dbReference>
<comment type="caution">
    <text evidence="1">The sequence shown here is derived from an EMBL/GenBank/DDBJ whole genome shotgun (WGS) entry which is preliminary data.</text>
</comment>